<dbReference type="AlphaFoldDB" id="A0A397YPC4"/>
<evidence type="ECO:0000313" key="13">
    <source>
        <dbReference type="Proteomes" id="UP000264353"/>
    </source>
</evidence>
<dbReference type="InterPro" id="IPR032675">
    <property type="entry name" value="LRR_dom_sf"/>
</dbReference>
<evidence type="ECO:0000256" key="8">
    <source>
        <dbReference type="ARBA" id="ARBA00023136"/>
    </source>
</evidence>
<dbReference type="PANTHER" id="PTHR27004">
    <property type="entry name" value="RECEPTOR-LIKE PROTEIN 12 ISOFORM X1"/>
    <property type="match status" value="1"/>
</dbReference>
<evidence type="ECO:0000313" key="12">
    <source>
        <dbReference type="EMBL" id="RID55131.1"/>
    </source>
</evidence>
<evidence type="ECO:0000256" key="11">
    <source>
        <dbReference type="SAM" id="Phobius"/>
    </source>
</evidence>
<feature type="non-terminal residue" evidence="12">
    <location>
        <position position="1"/>
    </location>
</feature>
<name>A0A397YPC4_BRACM</name>
<keyword evidence="5 11" id="KW-0812">Transmembrane</keyword>
<dbReference type="Gene3D" id="3.80.10.10">
    <property type="entry name" value="Ribonuclease Inhibitor"/>
    <property type="match status" value="1"/>
</dbReference>
<keyword evidence="8 11" id="KW-0472">Membrane</keyword>
<keyword evidence="10" id="KW-0325">Glycoprotein</keyword>
<dbReference type="EMBL" id="CM010634">
    <property type="protein sequence ID" value="RID55131.1"/>
    <property type="molecule type" value="Genomic_DNA"/>
</dbReference>
<evidence type="ECO:0000256" key="10">
    <source>
        <dbReference type="ARBA" id="ARBA00023180"/>
    </source>
</evidence>
<protein>
    <recommendedName>
        <fullName evidence="14">Receptor-like protein 12</fullName>
    </recommendedName>
</protein>
<keyword evidence="4" id="KW-0433">Leucine-rich repeat</keyword>
<feature type="transmembrane region" description="Helical" evidence="11">
    <location>
        <begin position="127"/>
        <end position="152"/>
    </location>
</feature>
<organism evidence="12 13">
    <name type="scientific">Brassica campestris</name>
    <name type="common">Field mustard</name>
    <dbReference type="NCBI Taxonomy" id="3711"/>
    <lineage>
        <taxon>Eukaryota</taxon>
        <taxon>Viridiplantae</taxon>
        <taxon>Streptophyta</taxon>
        <taxon>Embryophyta</taxon>
        <taxon>Tracheophyta</taxon>
        <taxon>Spermatophyta</taxon>
        <taxon>Magnoliopsida</taxon>
        <taxon>eudicotyledons</taxon>
        <taxon>Gunneridae</taxon>
        <taxon>Pentapetalae</taxon>
        <taxon>rosids</taxon>
        <taxon>malvids</taxon>
        <taxon>Brassicales</taxon>
        <taxon>Brassicaceae</taxon>
        <taxon>Brassiceae</taxon>
        <taxon>Brassica</taxon>
    </lineage>
</organism>
<dbReference type="GO" id="GO:0005886">
    <property type="term" value="C:plasma membrane"/>
    <property type="evidence" value="ECO:0007669"/>
    <property type="project" value="UniProtKB-SubCell"/>
</dbReference>
<evidence type="ECO:0000256" key="7">
    <source>
        <dbReference type="ARBA" id="ARBA00022989"/>
    </source>
</evidence>
<evidence type="ECO:0008006" key="14">
    <source>
        <dbReference type="Google" id="ProtNLM"/>
    </source>
</evidence>
<keyword evidence="3" id="KW-1003">Cell membrane</keyword>
<dbReference type="Proteomes" id="UP000264353">
    <property type="component" value="Chromosome A7"/>
</dbReference>
<reference evidence="12 13" key="1">
    <citation type="submission" date="2018-06" db="EMBL/GenBank/DDBJ databases">
        <title>WGS assembly of Brassica rapa FPsc.</title>
        <authorList>
            <person name="Bowman J."/>
            <person name="Kohchi T."/>
            <person name="Yamato K."/>
            <person name="Jenkins J."/>
            <person name="Shu S."/>
            <person name="Ishizaki K."/>
            <person name="Yamaoka S."/>
            <person name="Nishihama R."/>
            <person name="Nakamura Y."/>
            <person name="Berger F."/>
            <person name="Adam C."/>
            <person name="Aki S."/>
            <person name="Althoff F."/>
            <person name="Araki T."/>
            <person name="Arteaga-Vazquez M."/>
            <person name="Balasubrmanian S."/>
            <person name="Bauer D."/>
            <person name="Boehm C."/>
            <person name="Briginshaw L."/>
            <person name="Caballero-Perez J."/>
            <person name="Catarino B."/>
            <person name="Chen F."/>
            <person name="Chiyoda S."/>
            <person name="Chovatia M."/>
            <person name="Davies K."/>
            <person name="Delmans M."/>
            <person name="Demura T."/>
            <person name="Dierschke T."/>
            <person name="Dolan L."/>
            <person name="Dorantes-Acosta A."/>
            <person name="Eklund D."/>
            <person name="Florent S."/>
            <person name="Flores-Sandoval E."/>
            <person name="Fujiyama A."/>
            <person name="Fukuzawa H."/>
            <person name="Galik B."/>
            <person name="Grimanelli D."/>
            <person name="Grimwood J."/>
            <person name="Grossniklaus U."/>
            <person name="Hamada T."/>
            <person name="Haseloff J."/>
            <person name="Hetherington A."/>
            <person name="Higo A."/>
            <person name="Hirakawa Y."/>
            <person name="Hundley H."/>
            <person name="Ikeda Y."/>
            <person name="Inoue K."/>
            <person name="Inoue S."/>
            <person name="Ishida S."/>
            <person name="Jia Q."/>
            <person name="Kakita M."/>
            <person name="Kanazawa T."/>
            <person name="Kawai Y."/>
            <person name="Kawashima T."/>
            <person name="Kennedy M."/>
            <person name="Kinose K."/>
            <person name="Kinoshita T."/>
            <person name="Kohara Y."/>
            <person name="Koide E."/>
            <person name="Komatsu K."/>
            <person name="Kopischke S."/>
            <person name="Kubo M."/>
            <person name="Kyozuka J."/>
            <person name="Lagercrantz U."/>
            <person name="Lin S."/>
            <person name="Lindquist E."/>
            <person name="Lipzen A."/>
            <person name="Lu C."/>
            <person name="Luna E."/>
            <person name="Martienssen R."/>
            <person name="Minamino N."/>
            <person name="Mizutani M."/>
            <person name="Mizutani M."/>
            <person name="Mochizuki N."/>
            <person name="Monte I."/>
            <person name="Mosher R."/>
            <person name="Nagasaki H."/>
            <person name="Nakagami H."/>
            <person name="Naramoto S."/>
            <person name="Nishitani K."/>
            <person name="Ohtani M."/>
            <person name="Okamoto T."/>
            <person name="Okumura M."/>
            <person name="Phillips J."/>
            <person name="Pollak B."/>
            <person name="Reinders A."/>
            <person name="Roevekamp M."/>
            <person name="Sano R."/>
            <person name="Sawa S."/>
            <person name="Schmid M."/>
            <person name="Shirakawa M."/>
            <person name="Solano R."/>
            <person name="Spunde A."/>
            <person name="Suetsugu N."/>
            <person name="Sugano S."/>
            <person name="Sugiyama A."/>
            <person name="Sun R."/>
            <person name="Suzuki Y."/>
            <person name="Takenaka M."/>
            <person name="Takezawa D."/>
            <person name="Tomogane H."/>
            <person name="Tsuzuki M."/>
            <person name="Ueda T."/>
            <person name="Umeda M."/>
            <person name="Ward J."/>
            <person name="Watanabe Y."/>
            <person name="Yazaki K."/>
            <person name="Yokoyama R."/>
            <person name="Yoshitake Y."/>
            <person name="Yotsui I."/>
            <person name="Zachgo S."/>
            <person name="Schmutz J."/>
        </authorList>
    </citation>
    <scope>NUCLEOTIDE SEQUENCE [LARGE SCALE GENOMIC DNA]</scope>
    <source>
        <strain evidence="13">cv. B-3</strain>
    </source>
</reference>
<dbReference type="PANTHER" id="PTHR27004:SF395">
    <property type="entry name" value="LEUCINE-RICH REPEAT-CONTAINING N-TERMINAL PLANT-TYPE DOMAIN-CONTAINING PROTEIN"/>
    <property type="match status" value="1"/>
</dbReference>
<proteinExistence type="inferred from homology"/>
<comment type="subcellular location">
    <subcellularLocation>
        <location evidence="1">Cell membrane</location>
        <topology evidence="1">Single-pass type I membrane protein</topology>
    </subcellularLocation>
</comment>
<keyword evidence="9" id="KW-0675">Receptor</keyword>
<gene>
    <name evidence="12" type="ORF">BRARA_G02410</name>
</gene>
<evidence type="ECO:0000256" key="9">
    <source>
        <dbReference type="ARBA" id="ARBA00023170"/>
    </source>
</evidence>
<evidence type="ECO:0000256" key="3">
    <source>
        <dbReference type="ARBA" id="ARBA00022475"/>
    </source>
</evidence>
<evidence type="ECO:0000256" key="1">
    <source>
        <dbReference type="ARBA" id="ARBA00004251"/>
    </source>
</evidence>
<evidence type="ECO:0000256" key="6">
    <source>
        <dbReference type="ARBA" id="ARBA00022737"/>
    </source>
</evidence>
<keyword evidence="7 11" id="KW-1133">Transmembrane helix</keyword>
<comment type="similarity">
    <text evidence="2">Belongs to the RLP family.</text>
</comment>
<sequence length="175" mass="19854">SLPSLHVLILRSNESYGLLYHRHMSIGFQSLRVIDTSHNDFIGNLPSKYFSNWREMNTLTKEKDEIYGKIPDSIGQVPRSTQFQRQKCSSFLGNPGLYGLKDICGGSHVPNPIPKQPKEVSESEEQMFNWIAAAIAYGPGLFCGLVIGYIFTSHNQEWFAEKFGRRNLKVTTIAR</sequence>
<accession>A0A397YPC4</accession>
<evidence type="ECO:0000256" key="2">
    <source>
        <dbReference type="ARBA" id="ARBA00009592"/>
    </source>
</evidence>
<keyword evidence="6" id="KW-0677">Repeat</keyword>
<dbReference type="SUPFAM" id="SSF52058">
    <property type="entry name" value="L domain-like"/>
    <property type="match status" value="1"/>
</dbReference>
<evidence type="ECO:0000256" key="4">
    <source>
        <dbReference type="ARBA" id="ARBA00022614"/>
    </source>
</evidence>
<evidence type="ECO:0000256" key="5">
    <source>
        <dbReference type="ARBA" id="ARBA00022692"/>
    </source>
</evidence>